<keyword evidence="4" id="KW-1185">Reference proteome</keyword>
<dbReference type="Proteomes" id="UP000242205">
    <property type="component" value="Chromosome"/>
</dbReference>
<dbReference type="InterPro" id="IPR036388">
    <property type="entry name" value="WH-like_DNA-bd_sf"/>
</dbReference>
<name>A0A2I6S4B0_9RHOO</name>
<evidence type="ECO:0000313" key="4">
    <source>
        <dbReference type="Proteomes" id="UP000242205"/>
    </source>
</evidence>
<sequence>MPSALKFLIAARRCEIHGLEQLALTCELVSGIGQLIHMLQRERGVSNVYSASRGARFIDQLDSRIADSDAVEAEVRAGFDRLDTESGLLPGGARLFSRIAAVVHGLDALPALRDQVRALELSPEQILEAHTRLIGGLLAVVFEAADSAGDPDVSRALVALFNFMQGKELAGQERATVAAGFALGHFDAARQHRLVHLIDAQQRCFDIFAEFADPASAAAWRDSLPSADAADLERLRRMAVSVQAGSTALPDGSEAWFELATRRIDAMKLLEDRLAVELLHLAERKTLEAQSALEDHAALLAAFASGEAAHAAPVAVFFDTAKPTGEEVSLGDALNAQLGRSILDLVRAQSRRLQDMGDELARARGALAERKIIERAKGVLMKHRDLSEDQAYRMLRQTAMDRGKRLVEVAEAVLGFSDFLGDESGTRRR</sequence>
<dbReference type="PROSITE" id="PS50921">
    <property type="entry name" value="ANTAR"/>
    <property type="match status" value="1"/>
</dbReference>
<dbReference type="EMBL" id="CP025682">
    <property type="protein sequence ID" value="AUN94099.1"/>
    <property type="molecule type" value="Genomic_DNA"/>
</dbReference>
<gene>
    <name evidence="3" type="ORF">C0099_03565</name>
</gene>
<feature type="domain" description="ANTAR" evidence="2">
    <location>
        <begin position="353"/>
        <end position="414"/>
    </location>
</feature>
<dbReference type="SUPFAM" id="SSF52172">
    <property type="entry name" value="CheY-like"/>
    <property type="match status" value="1"/>
</dbReference>
<dbReference type="SMART" id="SM01012">
    <property type="entry name" value="ANTAR"/>
    <property type="match status" value="1"/>
</dbReference>
<proteinExistence type="predicted"/>
<feature type="domain" description="NIT" evidence="1">
    <location>
        <begin position="30"/>
        <end position="285"/>
    </location>
</feature>
<evidence type="ECO:0000259" key="1">
    <source>
        <dbReference type="PROSITE" id="PS50906"/>
    </source>
</evidence>
<dbReference type="OrthoDB" id="9782798at2"/>
<organism evidence="3 4">
    <name type="scientific">Pseudazoarcus pumilus</name>
    <dbReference type="NCBI Taxonomy" id="2067960"/>
    <lineage>
        <taxon>Bacteria</taxon>
        <taxon>Pseudomonadati</taxon>
        <taxon>Pseudomonadota</taxon>
        <taxon>Betaproteobacteria</taxon>
        <taxon>Rhodocyclales</taxon>
        <taxon>Zoogloeaceae</taxon>
        <taxon>Pseudazoarcus</taxon>
    </lineage>
</organism>
<reference evidence="3 4" key="1">
    <citation type="submission" date="2018-01" db="EMBL/GenBank/DDBJ databases">
        <authorList>
            <person name="Fu G.-Y."/>
        </authorList>
    </citation>
    <scope>NUCLEOTIDE SEQUENCE [LARGE SCALE GENOMIC DNA]</scope>
    <source>
        <strain evidence="3 4">SY39</strain>
    </source>
</reference>
<dbReference type="InterPro" id="IPR010910">
    <property type="entry name" value="Nitrate/nitrite_sensing_bac"/>
</dbReference>
<evidence type="ECO:0000259" key="2">
    <source>
        <dbReference type="PROSITE" id="PS50921"/>
    </source>
</evidence>
<dbReference type="PROSITE" id="PS50906">
    <property type="entry name" value="NIT"/>
    <property type="match status" value="1"/>
</dbReference>
<dbReference type="Pfam" id="PF08376">
    <property type="entry name" value="NIT"/>
    <property type="match status" value="1"/>
</dbReference>
<evidence type="ECO:0000313" key="3">
    <source>
        <dbReference type="EMBL" id="AUN94099.1"/>
    </source>
</evidence>
<dbReference type="AlphaFoldDB" id="A0A2I6S4B0"/>
<dbReference type="InterPro" id="IPR011006">
    <property type="entry name" value="CheY-like_superfamily"/>
</dbReference>
<dbReference type="GO" id="GO:0003723">
    <property type="term" value="F:RNA binding"/>
    <property type="evidence" value="ECO:0007669"/>
    <property type="project" value="InterPro"/>
</dbReference>
<dbReference type="RefSeq" id="WP_102246171.1">
    <property type="nucleotide sequence ID" value="NZ_CP025682.1"/>
</dbReference>
<dbReference type="InterPro" id="IPR005561">
    <property type="entry name" value="ANTAR"/>
</dbReference>
<accession>A0A2I6S4B0</accession>
<dbReference type="Gene3D" id="1.10.10.10">
    <property type="entry name" value="Winged helix-like DNA-binding domain superfamily/Winged helix DNA-binding domain"/>
    <property type="match status" value="1"/>
</dbReference>
<dbReference type="KEGG" id="atw:C0099_03565"/>
<protein>
    <submittedName>
        <fullName evidence="3">Antitermination regulator</fullName>
    </submittedName>
</protein>
<dbReference type="Pfam" id="PF03861">
    <property type="entry name" value="ANTAR"/>
    <property type="match status" value="1"/>
</dbReference>
<dbReference type="InterPro" id="IPR013587">
    <property type="entry name" value="Nitrate/nitrite_sensing"/>
</dbReference>